<dbReference type="PANTHER" id="PTHR43394:SF1">
    <property type="entry name" value="ATP-BINDING CASSETTE SUB-FAMILY B MEMBER 10, MITOCHONDRIAL"/>
    <property type="match status" value="1"/>
</dbReference>
<evidence type="ECO:0000256" key="2">
    <source>
        <dbReference type="ARBA" id="ARBA00022692"/>
    </source>
</evidence>
<protein>
    <submittedName>
        <fullName evidence="11">ABC transporter ATP-binding protein</fullName>
    </submittedName>
</protein>
<dbReference type="Pfam" id="PF00664">
    <property type="entry name" value="ABC_membrane"/>
    <property type="match status" value="1"/>
</dbReference>
<dbReference type="InterPro" id="IPR027417">
    <property type="entry name" value="P-loop_NTPase"/>
</dbReference>
<organism evidence="11 12">
    <name type="scientific">Alicyclobacillus fodiniaquatilis</name>
    <dbReference type="NCBI Taxonomy" id="1661150"/>
    <lineage>
        <taxon>Bacteria</taxon>
        <taxon>Bacillati</taxon>
        <taxon>Bacillota</taxon>
        <taxon>Bacilli</taxon>
        <taxon>Bacillales</taxon>
        <taxon>Alicyclobacillaceae</taxon>
        <taxon>Alicyclobacillus</taxon>
    </lineage>
</organism>
<gene>
    <name evidence="11" type="ORF">ACFSB2_12790</name>
</gene>
<evidence type="ECO:0000256" key="3">
    <source>
        <dbReference type="ARBA" id="ARBA00022741"/>
    </source>
</evidence>
<feature type="transmembrane region" description="Helical" evidence="8">
    <location>
        <begin position="59"/>
        <end position="78"/>
    </location>
</feature>
<keyword evidence="2 8" id="KW-0812">Transmembrane</keyword>
<evidence type="ECO:0000256" key="8">
    <source>
        <dbReference type="SAM" id="Phobius"/>
    </source>
</evidence>
<keyword evidence="6 8" id="KW-0472">Membrane</keyword>
<dbReference type="SMART" id="SM00382">
    <property type="entry name" value="AAA"/>
    <property type="match status" value="1"/>
</dbReference>
<dbReference type="InterPro" id="IPR003593">
    <property type="entry name" value="AAA+_ATPase"/>
</dbReference>
<feature type="domain" description="ABC transporter" evidence="9">
    <location>
        <begin position="384"/>
        <end position="618"/>
    </location>
</feature>
<dbReference type="CDD" id="cd03254">
    <property type="entry name" value="ABCC_Glucan_exporter_like"/>
    <property type="match status" value="1"/>
</dbReference>
<keyword evidence="4 11" id="KW-0067">ATP-binding</keyword>
<dbReference type="EMBL" id="JBHUCX010000029">
    <property type="protein sequence ID" value="MFD1675572.1"/>
    <property type="molecule type" value="Genomic_DNA"/>
</dbReference>
<evidence type="ECO:0000256" key="7">
    <source>
        <dbReference type="SAM" id="MobiDB-lite"/>
    </source>
</evidence>
<evidence type="ECO:0000256" key="6">
    <source>
        <dbReference type="ARBA" id="ARBA00023136"/>
    </source>
</evidence>
<name>A0ABW4JGU5_9BACL</name>
<keyword evidence="12" id="KW-1185">Reference proteome</keyword>
<dbReference type="Gene3D" id="1.20.1560.10">
    <property type="entry name" value="ABC transporter type 1, transmembrane domain"/>
    <property type="match status" value="1"/>
</dbReference>
<keyword evidence="5 8" id="KW-1133">Transmembrane helix</keyword>
<dbReference type="GO" id="GO:0005524">
    <property type="term" value="F:ATP binding"/>
    <property type="evidence" value="ECO:0007669"/>
    <property type="project" value="UniProtKB-KW"/>
</dbReference>
<evidence type="ECO:0000313" key="12">
    <source>
        <dbReference type="Proteomes" id="UP001597079"/>
    </source>
</evidence>
<dbReference type="InterPro" id="IPR036640">
    <property type="entry name" value="ABC1_TM_sf"/>
</dbReference>
<accession>A0ABW4JGU5</accession>
<evidence type="ECO:0000256" key="1">
    <source>
        <dbReference type="ARBA" id="ARBA00004651"/>
    </source>
</evidence>
<evidence type="ECO:0000256" key="4">
    <source>
        <dbReference type="ARBA" id="ARBA00022840"/>
    </source>
</evidence>
<feature type="region of interest" description="Disordered" evidence="7">
    <location>
        <begin position="1"/>
        <end position="39"/>
    </location>
</feature>
<dbReference type="CDD" id="cd18544">
    <property type="entry name" value="ABC_6TM_TmrA_like"/>
    <property type="match status" value="1"/>
</dbReference>
<dbReference type="Gene3D" id="3.40.50.300">
    <property type="entry name" value="P-loop containing nucleotide triphosphate hydrolases"/>
    <property type="match status" value="1"/>
</dbReference>
<dbReference type="SUPFAM" id="SSF52540">
    <property type="entry name" value="P-loop containing nucleoside triphosphate hydrolases"/>
    <property type="match status" value="1"/>
</dbReference>
<evidence type="ECO:0000313" key="11">
    <source>
        <dbReference type="EMBL" id="MFD1675572.1"/>
    </source>
</evidence>
<dbReference type="InterPro" id="IPR039421">
    <property type="entry name" value="Type_1_exporter"/>
</dbReference>
<feature type="transmembrane region" description="Helical" evidence="8">
    <location>
        <begin position="179"/>
        <end position="198"/>
    </location>
</feature>
<dbReference type="InterPro" id="IPR003439">
    <property type="entry name" value="ABC_transporter-like_ATP-bd"/>
</dbReference>
<feature type="transmembrane region" description="Helical" evidence="8">
    <location>
        <begin position="204"/>
        <end position="222"/>
    </location>
</feature>
<evidence type="ECO:0000259" key="9">
    <source>
        <dbReference type="PROSITE" id="PS50893"/>
    </source>
</evidence>
<dbReference type="RefSeq" id="WP_377943453.1">
    <property type="nucleotide sequence ID" value="NZ_JBHUCX010000029.1"/>
</dbReference>
<dbReference type="PROSITE" id="PS50893">
    <property type="entry name" value="ABC_TRANSPORTER_2"/>
    <property type="match status" value="1"/>
</dbReference>
<dbReference type="Proteomes" id="UP001597079">
    <property type="component" value="Unassembled WGS sequence"/>
</dbReference>
<dbReference type="InterPro" id="IPR011527">
    <property type="entry name" value="ABC1_TM_dom"/>
</dbReference>
<keyword evidence="3" id="KW-0547">Nucleotide-binding</keyword>
<dbReference type="Pfam" id="PF00005">
    <property type="entry name" value="ABC_tran"/>
    <property type="match status" value="1"/>
</dbReference>
<dbReference type="PROSITE" id="PS50929">
    <property type="entry name" value="ABC_TM1F"/>
    <property type="match status" value="1"/>
</dbReference>
<comment type="subcellular location">
    <subcellularLocation>
        <location evidence="1">Cell membrane</location>
        <topology evidence="1">Multi-pass membrane protein</topology>
    </subcellularLocation>
</comment>
<dbReference type="PANTHER" id="PTHR43394">
    <property type="entry name" value="ATP-DEPENDENT PERMEASE MDL1, MITOCHONDRIAL"/>
    <property type="match status" value="1"/>
</dbReference>
<sequence>MSDPMNAKAQKQPDSNQQQESKENKDSNGTRNATPDLDRSSSKGITGLIRLLPYAKPRVWGFVLIFAFAIIFNITGTLQPYLVKVAIDNDLNISNPDLRGLIIIGLVYILSVVIGVAANYAQVVMLQYNGQSIIRAIRLDLFRHIANQAMQFFDRTAIGRLVTNVSNDTETVNQFFTQFFLSTVSNGMSLVMIVFAMYELDARVATYSMILVPIVFVISFVFRKRMRRAYQTTRTRLSNVVVFLAENLSGIRIIQIFLQEKRQAKLFEQLNSSHREANILEYGTSVSFNRSLELLGNLAVAAMIFVGGDVVLHHGMEFGTLYAFITYIRNFFAPINAITQQWNTLLSALVSADRIGNVLRLEPAIQDPVEPVQIDDFLRSQGSIEFKHVSFAYHPDQPVLRNIDFTIEPGEFVGFVGATGAGKSSIMSLLMRFYDVTDGQILVGGQDVRDFRQADLHSLIGLVQQDVYVFSGTVADNIRLFRSDISDEQVVNAAVTVGANRFIERLPNGYQTPLYAKGMNLSMGERQLLAFARIVALDPAIIILDEATASLDSRTEEWVQAGLQAVSQSRTTLVIAHRLSTIRNADTIYVLDKGRIVERGNHEALVAAGGYYAALHENSGIDAKDFRKNAQMRLECKATT</sequence>
<evidence type="ECO:0000256" key="5">
    <source>
        <dbReference type="ARBA" id="ARBA00022989"/>
    </source>
</evidence>
<dbReference type="SUPFAM" id="SSF90123">
    <property type="entry name" value="ABC transporter transmembrane region"/>
    <property type="match status" value="1"/>
</dbReference>
<comment type="caution">
    <text evidence="11">The sequence shown here is derived from an EMBL/GenBank/DDBJ whole genome shotgun (WGS) entry which is preliminary data.</text>
</comment>
<evidence type="ECO:0000259" key="10">
    <source>
        <dbReference type="PROSITE" id="PS50929"/>
    </source>
</evidence>
<feature type="domain" description="ABC transmembrane type-1" evidence="10">
    <location>
        <begin position="63"/>
        <end position="347"/>
    </location>
</feature>
<proteinExistence type="predicted"/>
<feature type="transmembrane region" description="Helical" evidence="8">
    <location>
        <begin position="98"/>
        <end position="121"/>
    </location>
</feature>
<reference evidence="12" key="1">
    <citation type="journal article" date="2019" name="Int. J. Syst. Evol. Microbiol.">
        <title>The Global Catalogue of Microorganisms (GCM) 10K type strain sequencing project: providing services to taxonomists for standard genome sequencing and annotation.</title>
        <authorList>
            <consortium name="The Broad Institute Genomics Platform"/>
            <consortium name="The Broad Institute Genome Sequencing Center for Infectious Disease"/>
            <person name="Wu L."/>
            <person name="Ma J."/>
        </authorList>
    </citation>
    <scope>NUCLEOTIDE SEQUENCE [LARGE SCALE GENOMIC DNA]</scope>
    <source>
        <strain evidence="12">CGMCC 1.12286</strain>
    </source>
</reference>